<dbReference type="CDD" id="cd16655">
    <property type="entry name" value="RING-Ubox_WDSUB1-like"/>
    <property type="match status" value="1"/>
</dbReference>
<dbReference type="Gene3D" id="3.30.40.10">
    <property type="entry name" value="Zinc/RING finger domain, C3HC4 (zinc finger)"/>
    <property type="match status" value="1"/>
</dbReference>
<keyword evidence="6" id="KW-0833">Ubl conjugation pathway</keyword>
<keyword evidence="7" id="KW-0067">ATP-binding</keyword>
<dbReference type="InterPro" id="IPR003613">
    <property type="entry name" value="Ubox_domain"/>
</dbReference>
<evidence type="ECO:0000259" key="10">
    <source>
        <dbReference type="PROSITE" id="PS50011"/>
    </source>
</evidence>
<organism evidence="12 13">
    <name type="scientific">Brassica napus</name>
    <name type="common">Rape</name>
    <dbReference type="NCBI Taxonomy" id="3708"/>
    <lineage>
        <taxon>Eukaryota</taxon>
        <taxon>Viridiplantae</taxon>
        <taxon>Streptophyta</taxon>
        <taxon>Embryophyta</taxon>
        <taxon>Tracheophyta</taxon>
        <taxon>Spermatophyta</taxon>
        <taxon>Magnoliopsida</taxon>
        <taxon>eudicotyledons</taxon>
        <taxon>Gunneridae</taxon>
        <taxon>Pentapetalae</taxon>
        <taxon>rosids</taxon>
        <taxon>malvids</taxon>
        <taxon>Brassicales</taxon>
        <taxon>Brassicaceae</taxon>
        <taxon>Brassiceae</taxon>
        <taxon>Brassica</taxon>
    </lineage>
</organism>
<keyword evidence="13" id="KW-1185">Reference proteome</keyword>
<dbReference type="Gene3D" id="3.30.200.20">
    <property type="entry name" value="Phosphorylase Kinase, domain 1"/>
    <property type="match status" value="1"/>
</dbReference>
<gene>
    <name evidence="12" type="ORF">HID58_081765</name>
</gene>
<evidence type="ECO:0000256" key="6">
    <source>
        <dbReference type="ARBA" id="ARBA00022786"/>
    </source>
</evidence>
<evidence type="ECO:0000256" key="3">
    <source>
        <dbReference type="ARBA" id="ARBA00004906"/>
    </source>
</evidence>
<feature type="region of interest" description="Disordered" evidence="9">
    <location>
        <begin position="182"/>
        <end position="213"/>
    </location>
</feature>
<feature type="binding site" evidence="7">
    <location>
        <position position="490"/>
    </location>
    <ligand>
        <name>ATP</name>
        <dbReference type="ChEBI" id="CHEBI:30616"/>
    </ligand>
</feature>
<feature type="compositionally biased region" description="Low complexity" evidence="9">
    <location>
        <begin position="247"/>
        <end position="260"/>
    </location>
</feature>
<feature type="coiled-coil region" evidence="8">
    <location>
        <begin position="338"/>
        <end position="365"/>
    </location>
</feature>
<feature type="coiled-coil region" evidence="8">
    <location>
        <begin position="408"/>
        <end position="435"/>
    </location>
</feature>
<evidence type="ECO:0000259" key="11">
    <source>
        <dbReference type="PROSITE" id="PS51698"/>
    </source>
</evidence>
<dbReference type="SUPFAM" id="SSF56112">
    <property type="entry name" value="Protein kinase-like (PK-like)"/>
    <property type="match status" value="1"/>
</dbReference>
<comment type="catalytic activity">
    <reaction evidence="1">
        <text>S-ubiquitinyl-[E2 ubiquitin-conjugating enzyme]-L-cysteine + [acceptor protein]-L-lysine = [E2 ubiquitin-conjugating enzyme]-L-cysteine + N(6)-ubiquitinyl-[acceptor protein]-L-lysine.</text>
        <dbReference type="EC" id="2.3.2.27"/>
    </reaction>
</comment>
<comment type="pathway">
    <text evidence="3">Protein modification; protein ubiquitination.</text>
</comment>
<comment type="function">
    <text evidence="2">Functions as an E3 ubiquitin ligase.</text>
</comment>
<feature type="compositionally biased region" description="Basic and acidic residues" evidence="9">
    <location>
        <begin position="281"/>
        <end position="292"/>
    </location>
</feature>
<feature type="coiled-coil region" evidence="8">
    <location>
        <begin position="816"/>
        <end position="1044"/>
    </location>
</feature>
<name>A0ABQ7YA28_BRANA</name>
<feature type="domain" description="U-box" evidence="11">
    <location>
        <begin position="735"/>
        <end position="809"/>
    </location>
</feature>
<comment type="caution">
    <text evidence="12">The sequence shown here is derived from an EMBL/GenBank/DDBJ whole genome shotgun (WGS) entry which is preliminary data.</text>
</comment>
<accession>A0ABQ7YA28</accession>
<evidence type="ECO:0000256" key="8">
    <source>
        <dbReference type="SAM" id="Coils"/>
    </source>
</evidence>
<sequence length="1264" mass="143476">MGTIGGDELGLDVDETIFVAVAEDVERSKTTLLWAARNFSGKKICLLYVHRPAPPASWTHKKLAGGTFRKHAVKVIERVDKQKVDELMDSYLRLLSKTEVQTDKLCIAGQNIEEGIVDLIARHNIKWFVMGAASDKHYSWRMTDLKSKKAIFVCKNAPDSCHIWFLCKGYLIFTRNILKNRTTNDHSSNTQTMPPLVQLDSDTETRRSEKMESSYMRRRLRYWRSLLEQGSDGEKETGQLEREKVDPSPTTHSSSGSGSSFGEPASPDLVGSDKLTPSNVQERKREGNVAREVHRYDKAMHDISQSERTVYGEAWNGWKEDDSTMEALCKAKALDGLCSKELSRRKKLEELLEKEKDEVKTVIEQNNGFMRKLQIVQGDNLRLESQITKLQDLEKEHGEKFDTAMELLKSFRQKRDEIRIDHENAIKEVNALKRLIKGKSVESSGSEMLDYSFMEINEATNEFDPSWKLGEGKYGSVYKGNLQNLQVAVKMLPSYGSQNHFEFERKVEILRRVRHPHLVTIMGTCPESRSVIYQYVPNGSLEDCFSSTNNVPALPWESRIRIASEICSALQFLHSNVPCIIHGNLKPSKILLDSSLVTKISDYGISQLIPVNGIDKSDPHVDPHYFVSGEMTLESDVYSFGMILLQLLTRRPLSGVLRDVKCAVENDNISAVLDNSGGDWPIARGKKLANIAIRCCKRNPLNRPDLAIVLRNIDRMKAPLSEQSSYNSNQKPPRKPPSHYLCPIFQEVMKDPLIAADGFTYEAEAIREWLANGHDTSPMTNLKMEDCNLIPNHALHLAIQDWHNQLMESMEPSTSVEFLQDENRDLKVLLRAALSEKQAAEKQLKETNEQKRSALMQIAGRGLQSIGLGFGFGFKETAQESSETVNLIKDEQEEEEDENSMVVAIEKTMKNLRKEISQLKLSLQESRLEEARLKKITEEQAQTIEENKMNIDKLNNRERLLSQNVEELVKVIREAESEASRWREACELEVEAGQREVEERNELIAVLKAEVEKMRSALSISEGKLKLKEELAKAAMTAEAAAERSLRLSERRIVELLSRIEHQYHQLEEAESSERKRRKVRYLWCWPLWRFPAAATASAVTGTESSSCVSNRALLRYELAVVETDDTSEVIDMVVIVVVEASYLVSGRVMDVVIEEVIVIEEVVVDMKEAMISISDIAKNIDLYRERVFARCFGSQNTSLRTKTTTMEEAKKQENVTVKKIVSSCDVEALKKCLEENKGDQSKCQSEVEAFRSSCALPQPKTKP</sequence>
<dbReference type="PANTHER" id="PTHR45647:SF112">
    <property type="entry name" value="U-BOX DOMAIN-CONTAINING PROTEIN 32"/>
    <property type="match status" value="1"/>
</dbReference>
<dbReference type="PROSITE" id="PS00107">
    <property type="entry name" value="PROTEIN_KINASE_ATP"/>
    <property type="match status" value="1"/>
</dbReference>
<dbReference type="InterPro" id="IPR000719">
    <property type="entry name" value="Prot_kinase_dom"/>
</dbReference>
<dbReference type="SUPFAM" id="SSF57850">
    <property type="entry name" value="RING/U-box"/>
    <property type="match status" value="1"/>
</dbReference>
<dbReference type="InterPro" id="IPR001245">
    <property type="entry name" value="Ser-Thr/Tyr_kinase_cat_dom"/>
</dbReference>
<protein>
    <recommendedName>
        <fullName evidence="4">RING-type E3 ubiquitin transferase</fullName>
        <ecNumber evidence="4">2.3.2.27</ecNumber>
    </recommendedName>
</protein>
<feature type="compositionally biased region" description="Basic and acidic residues" evidence="9">
    <location>
        <begin position="232"/>
        <end position="246"/>
    </location>
</feature>
<evidence type="ECO:0000313" key="13">
    <source>
        <dbReference type="Proteomes" id="UP000824890"/>
    </source>
</evidence>
<keyword evidence="7" id="KW-0547">Nucleotide-binding</keyword>
<dbReference type="Proteomes" id="UP000824890">
    <property type="component" value="Unassembled WGS sequence"/>
</dbReference>
<evidence type="ECO:0000256" key="1">
    <source>
        <dbReference type="ARBA" id="ARBA00000900"/>
    </source>
</evidence>
<feature type="compositionally biased region" description="Polar residues" evidence="9">
    <location>
        <begin position="182"/>
        <end position="193"/>
    </location>
</feature>
<evidence type="ECO:0000313" key="12">
    <source>
        <dbReference type="EMBL" id="KAH0864554.1"/>
    </source>
</evidence>
<dbReference type="PROSITE" id="PS51698">
    <property type="entry name" value="U_BOX"/>
    <property type="match status" value="1"/>
</dbReference>
<keyword evidence="8" id="KW-0175">Coiled coil</keyword>
<dbReference type="Gene3D" id="1.10.510.10">
    <property type="entry name" value="Transferase(Phosphotransferase) domain 1"/>
    <property type="match status" value="1"/>
</dbReference>
<dbReference type="InterPro" id="IPR011009">
    <property type="entry name" value="Kinase-like_dom_sf"/>
</dbReference>
<dbReference type="PANTHER" id="PTHR45647">
    <property type="entry name" value="OS02G0152300 PROTEIN"/>
    <property type="match status" value="1"/>
</dbReference>
<dbReference type="SMART" id="SM00504">
    <property type="entry name" value="Ubox"/>
    <property type="match status" value="1"/>
</dbReference>
<evidence type="ECO:0000256" key="2">
    <source>
        <dbReference type="ARBA" id="ARBA00003861"/>
    </source>
</evidence>
<keyword evidence="5" id="KW-0808">Transferase</keyword>
<evidence type="ECO:0000256" key="5">
    <source>
        <dbReference type="ARBA" id="ARBA00022679"/>
    </source>
</evidence>
<feature type="region of interest" description="Disordered" evidence="9">
    <location>
        <begin position="230"/>
        <end position="292"/>
    </location>
</feature>
<dbReference type="InterPro" id="IPR051348">
    <property type="entry name" value="U-box_ubiquitin_ligases"/>
</dbReference>
<evidence type="ECO:0000256" key="4">
    <source>
        <dbReference type="ARBA" id="ARBA00012483"/>
    </source>
</evidence>
<feature type="compositionally biased region" description="Basic and acidic residues" evidence="9">
    <location>
        <begin position="203"/>
        <end position="212"/>
    </location>
</feature>
<evidence type="ECO:0000256" key="9">
    <source>
        <dbReference type="SAM" id="MobiDB-lite"/>
    </source>
</evidence>
<dbReference type="EC" id="2.3.2.27" evidence="4"/>
<dbReference type="Pfam" id="PF04564">
    <property type="entry name" value="U-box"/>
    <property type="match status" value="1"/>
</dbReference>
<reference evidence="12 13" key="1">
    <citation type="submission" date="2021-05" db="EMBL/GenBank/DDBJ databases">
        <title>Genome Assembly of Synthetic Allotetraploid Brassica napus Reveals Homoeologous Exchanges between Subgenomes.</title>
        <authorList>
            <person name="Davis J.T."/>
        </authorList>
    </citation>
    <scope>NUCLEOTIDE SEQUENCE [LARGE SCALE GENOMIC DNA]</scope>
    <source>
        <strain evidence="13">cv. Da-Ae</strain>
        <tissue evidence="12">Seedling</tissue>
    </source>
</reference>
<dbReference type="EMBL" id="JAGKQM010000018">
    <property type="protein sequence ID" value="KAH0864554.1"/>
    <property type="molecule type" value="Genomic_DNA"/>
</dbReference>
<evidence type="ECO:0000256" key="7">
    <source>
        <dbReference type="PROSITE-ProRule" id="PRU10141"/>
    </source>
</evidence>
<dbReference type="PROSITE" id="PS50011">
    <property type="entry name" value="PROTEIN_KINASE_DOM"/>
    <property type="match status" value="1"/>
</dbReference>
<dbReference type="CDD" id="cd01989">
    <property type="entry name" value="USP_STK_Ubox_N"/>
    <property type="match status" value="1"/>
</dbReference>
<dbReference type="InterPro" id="IPR017441">
    <property type="entry name" value="Protein_kinase_ATP_BS"/>
</dbReference>
<proteinExistence type="predicted"/>
<dbReference type="Pfam" id="PF07714">
    <property type="entry name" value="PK_Tyr_Ser-Thr"/>
    <property type="match status" value="1"/>
</dbReference>
<dbReference type="InterPro" id="IPR013083">
    <property type="entry name" value="Znf_RING/FYVE/PHD"/>
</dbReference>
<feature type="domain" description="Protein kinase" evidence="10">
    <location>
        <begin position="463"/>
        <end position="716"/>
    </location>
</feature>